<dbReference type="PANTHER" id="PTHR33744:SF1">
    <property type="entry name" value="DNA-BINDING TRANSCRIPTIONAL ACTIVATOR ADER"/>
    <property type="match status" value="1"/>
</dbReference>
<feature type="domain" description="PucR C-terminal helix-turn-helix" evidence="2">
    <location>
        <begin position="458"/>
        <end position="513"/>
    </location>
</feature>
<reference evidence="3 4" key="1">
    <citation type="submission" date="2021-01" db="EMBL/GenBank/DDBJ databases">
        <title>Genomic Encyclopedia of Type Strains, Phase IV (KMG-IV): sequencing the most valuable type-strain genomes for metagenomic binning, comparative biology and taxonomic classification.</title>
        <authorList>
            <person name="Goeker M."/>
        </authorList>
    </citation>
    <scope>NUCLEOTIDE SEQUENCE [LARGE SCALE GENOMIC DNA]</scope>
    <source>
        <strain evidence="3 4">DSM 25879</strain>
    </source>
</reference>
<dbReference type="Pfam" id="PF07905">
    <property type="entry name" value="PucR"/>
    <property type="match status" value="1"/>
</dbReference>
<protein>
    <submittedName>
        <fullName evidence="3">Purine catabolism regulator</fullName>
    </submittedName>
</protein>
<evidence type="ECO:0000313" key="4">
    <source>
        <dbReference type="Proteomes" id="UP000737402"/>
    </source>
</evidence>
<gene>
    <name evidence="3" type="ORF">JOC95_002237</name>
</gene>
<accession>A0ABS2P0A3</accession>
<sequence length="537" mass="62602">MKGMLSLQEIMQRTHFEKAEVIAGKKGINRLVKWVHVVEITVIEKLLNGQELILSTGVSFGDNPAAFHSFVQQLINSHAAGLCIEKGRYTSTIPEEIIALADEHHFPLILFHEEVSFVEITQDIHSVLINQQYQKISELEMYAQSLNKKLLTISHEEEILSYLHEHIGAQIIYEKENQDVYFIPSVPIHKRKELVSALSKIDNDEDLHLKQPIQVLDKQYGVIHLYSKDRPLSEFDLLMLDRTVTALAQHLLRGLYVEEKRRLEESEWLRSWLDGGQSLESIREFLSRHDSIFVKNGVVLLCKKNGPDVPSLDKTYLTLLFRSIFEQQGFSVFFTEMKNTLTVILLNHRDAGKWKERVKEGISNLISKQCDKNGRTFLRLSIGKYVHGLEQMSKSYWTAWEAMKIQEQLLNGVYSSFFEDLHIYRLISYMQKQQDLREFVMEYLEPVIVHDQKHNGKLLETLKVYLSCNGSKKETANQLFIVRQTLYHRIQKLESLLGEDFMHAEKRLVIEFMIMVYEYLNSTNDYFEDSTKTTLNL</sequence>
<organism evidence="3 4">
    <name type="scientific">Sutcliffiella tianshenii</name>
    <dbReference type="NCBI Taxonomy" id="1463404"/>
    <lineage>
        <taxon>Bacteria</taxon>
        <taxon>Bacillati</taxon>
        <taxon>Bacillota</taxon>
        <taxon>Bacilli</taxon>
        <taxon>Bacillales</taxon>
        <taxon>Bacillaceae</taxon>
        <taxon>Sutcliffiella</taxon>
    </lineage>
</organism>
<dbReference type="InterPro" id="IPR042070">
    <property type="entry name" value="PucR_C-HTH_sf"/>
</dbReference>
<dbReference type="Pfam" id="PF13556">
    <property type="entry name" value="HTH_30"/>
    <property type="match status" value="1"/>
</dbReference>
<dbReference type="InterPro" id="IPR012914">
    <property type="entry name" value="PucR_dom"/>
</dbReference>
<feature type="domain" description="Purine catabolism PurC-like" evidence="1">
    <location>
        <begin position="9"/>
        <end position="127"/>
    </location>
</feature>
<proteinExistence type="predicted"/>
<evidence type="ECO:0000259" key="2">
    <source>
        <dbReference type="Pfam" id="PF13556"/>
    </source>
</evidence>
<dbReference type="InterPro" id="IPR025736">
    <property type="entry name" value="PucR_C-HTH_dom"/>
</dbReference>
<dbReference type="Gene3D" id="1.10.10.2840">
    <property type="entry name" value="PucR C-terminal helix-turn-helix domain"/>
    <property type="match status" value="1"/>
</dbReference>
<keyword evidence="4" id="KW-1185">Reference proteome</keyword>
<dbReference type="PANTHER" id="PTHR33744">
    <property type="entry name" value="CARBOHYDRATE DIACID REGULATOR"/>
    <property type="match status" value="1"/>
</dbReference>
<evidence type="ECO:0000259" key="1">
    <source>
        <dbReference type="Pfam" id="PF07905"/>
    </source>
</evidence>
<dbReference type="InterPro" id="IPR051448">
    <property type="entry name" value="CdaR-like_regulators"/>
</dbReference>
<dbReference type="Proteomes" id="UP000737402">
    <property type="component" value="Unassembled WGS sequence"/>
</dbReference>
<evidence type="ECO:0000313" key="3">
    <source>
        <dbReference type="EMBL" id="MBM7620384.1"/>
    </source>
</evidence>
<dbReference type="EMBL" id="JAFBED010000004">
    <property type="protein sequence ID" value="MBM7620384.1"/>
    <property type="molecule type" value="Genomic_DNA"/>
</dbReference>
<name>A0ABS2P0A3_9BACI</name>
<comment type="caution">
    <text evidence="3">The sequence shown here is derived from an EMBL/GenBank/DDBJ whole genome shotgun (WGS) entry which is preliminary data.</text>
</comment>
<dbReference type="RefSeq" id="WP_204416022.1">
    <property type="nucleotide sequence ID" value="NZ_JAFBED010000004.1"/>
</dbReference>